<feature type="compositionally biased region" description="Polar residues" evidence="1">
    <location>
        <begin position="20"/>
        <end position="30"/>
    </location>
</feature>
<feature type="compositionally biased region" description="Basic and acidic residues" evidence="1">
    <location>
        <begin position="31"/>
        <end position="51"/>
    </location>
</feature>
<dbReference type="AlphaFoldDB" id="A0A3N0Y8N9"/>
<reference evidence="2 3" key="1">
    <citation type="submission" date="2018-10" db="EMBL/GenBank/DDBJ databases">
        <title>Genome assembly for a Yunnan-Guizhou Plateau 3E fish, Anabarilius grahami (Regan), and its evolutionary and genetic applications.</title>
        <authorList>
            <person name="Jiang W."/>
        </authorList>
    </citation>
    <scope>NUCLEOTIDE SEQUENCE [LARGE SCALE GENOMIC DNA]</scope>
    <source>
        <strain evidence="2">AG-KIZ</strain>
        <tissue evidence="2">Muscle</tissue>
    </source>
</reference>
<evidence type="ECO:0000313" key="3">
    <source>
        <dbReference type="Proteomes" id="UP000281406"/>
    </source>
</evidence>
<gene>
    <name evidence="2" type="ORF">DPX16_14006</name>
</gene>
<feature type="compositionally biased region" description="Gly residues" evidence="1">
    <location>
        <begin position="128"/>
        <end position="145"/>
    </location>
</feature>
<proteinExistence type="predicted"/>
<dbReference type="EMBL" id="RJVU01049572">
    <property type="protein sequence ID" value="ROL42599.1"/>
    <property type="molecule type" value="Genomic_DNA"/>
</dbReference>
<name>A0A3N0Y8N9_ANAGA</name>
<evidence type="ECO:0000313" key="2">
    <source>
        <dbReference type="EMBL" id="ROL42599.1"/>
    </source>
</evidence>
<organism evidence="2 3">
    <name type="scientific">Anabarilius grahami</name>
    <name type="common">Kanglang fish</name>
    <name type="synonym">Barilius grahami</name>
    <dbReference type="NCBI Taxonomy" id="495550"/>
    <lineage>
        <taxon>Eukaryota</taxon>
        <taxon>Metazoa</taxon>
        <taxon>Chordata</taxon>
        <taxon>Craniata</taxon>
        <taxon>Vertebrata</taxon>
        <taxon>Euteleostomi</taxon>
        <taxon>Actinopterygii</taxon>
        <taxon>Neopterygii</taxon>
        <taxon>Teleostei</taxon>
        <taxon>Ostariophysi</taxon>
        <taxon>Cypriniformes</taxon>
        <taxon>Xenocyprididae</taxon>
        <taxon>Xenocypridinae</taxon>
        <taxon>Xenocypridinae incertae sedis</taxon>
        <taxon>Anabarilius</taxon>
    </lineage>
</organism>
<sequence>MLECPLVAKRGTPTHDHDSTPSLRSGYQTLHETKTKTLRWEMDWRRTRGRDGGPGPEPLTEGQGGAGGTDQVGSSRSGFLAECQGGAGGTDQAGSSRSGFLAECQGDAGGTDQGGSSRSGFLAECQSGAGGTDQAGFSGSDGRGSGSRDPRAGGLWSGLTG</sequence>
<accession>A0A3N0Y8N9</accession>
<evidence type="ECO:0000256" key="1">
    <source>
        <dbReference type="SAM" id="MobiDB-lite"/>
    </source>
</evidence>
<feature type="region of interest" description="Disordered" evidence="1">
    <location>
        <begin position="1"/>
        <end position="161"/>
    </location>
</feature>
<protein>
    <submittedName>
        <fullName evidence="2">Uncharacterized protein</fullName>
    </submittedName>
</protein>
<keyword evidence="3" id="KW-1185">Reference proteome</keyword>
<dbReference type="Proteomes" id="UP000281406">
    <property type="component" value="Unassembled WGS sequence"/>
</dbReference>
<comment type="caution">
    <text evidence="2">The sequence shown here is derived from an EMBL/GenBank/DDBJ whole genome shotgun (WGS) entry which is preliminary data.</text>
</comment>